<accession>A0A679J899</accession>
<dbReference type="RefSeq" id="WP_339092745.1">
    <property type="nucleotide sequence ID" value="NZ_LR743507.1"/>
</dbReference>
<protein>
    <recommendedName>
        <fullName evidence="2">DUF937 domain-containing protein</fullName>
    </recommendedName>
</protein>
<dbReference type="EMBL" id="LR743507">
    <property type="protein sequence ID" value="CAA2108753.1"/>
    <property type="molecule type" value="Genomic_DNA"/>
</dbReference>
<gene>
    <name evidence="1" type="ORF">VVAX_05257</name>
</gene>
<dbReference type="AlphaFoldDB" id="A0A679J899"/>
<proteinExistence type="predicted"/>
<name>A0A679J899_VARPD</name>
<reference evidence="1" key="1">
    <citation type="submission" date="2019-12" db="EMBL/GenBank/DDBJ databases">
        <authorList>
            <person name="Cremers G."/>
        </authorList>
    </citation>
    <scope>NUCLEOTIDE SEQUENCE</scope>
    <source>
        <strain evidence="1">Vvax</strain>
    </source>
</reference>
<evidence type="ECO:0008006" key="2">
    <source>
        <dbReference type="Google" id="ProtNLM"/>
    </source>
</evidence>
<evidence type="ECO:0000313" key="1">
    <source>
        <dbReference type="EMBL" id="CAA2108753.1"/>
    </source>
</evidence>
<organism evidence="1">
    <name type="scientific">Variovorax paradoxus</name>
    <dbReference type="NCBI Taxonomy" id="34073"/>
    <lineage>
        <taxon>Bacteria</taxon>
        <taxon>Pseudomonadati</taxon>
        <taxon>Pseudomonadota</taxon>
        <taxon>Betaproteobacteria</taxon>
        <taxon>Burkholderiales</taxon>
        <taxon>Comamonadaceae</taxon>
        <taxon>Variovorax</taxon>
    </lineage>
</organism>
<sequence>MGLLDILQQAIGHDDATAHLDQVAQHASAGELGAGLAAAMRSDGTPPFGDTVGQLFGRSSSAQQAGVLNQILATLGPAAASALAGGVLGRMLQPGQTQVTPDQASQLSPAQVTEIATHAEQQHAGVIDEVSRFYAQHSGLIKTLGGAAIAIALAKMKENATRG</sequence>